<feature type="domain" description="HTH tetR-type" evidence="3">
    <location>
        <begin position="14"/>
        <end position="74"/>
    </location>
</feature>
<accession>A0A317CT27</accession>
<dbReference type="AlphaFoldDB" id="A0A317CT27"/>
<dbReference type="EMBL" id="QGKL01000004">
    <property type="protein sequence ID" value="PWQ99590.1"/>
    <property type="molecule type" value="Genomic_DNA"/>
</dbReference>
<dbReference type="InterPro" id="IPR001647">
    <property type="entry name" value="HTH_TetR"/>
</dbReference>
<dbReference type="Proteomes" id="UP000245506">
    <property type="component" value="Unassembled WGS sequence"/>
</dbReference>
<dbReference type="PROSITE" id="PS50977">
    <property type="entry name" value="HTH_TETR_2"/>
    <property type="match status" value="1"/>
</dbReference>
<name>A0A317CT27_9GAMM</name>
<dbReference type="Gene3D" id="1.10.357.10">
    <property type="entry name" value="Tetracycline Repressor, domain 2"/>
    <property type="match status" value="1"/>
</dbReference>
<protein>
    <recommendedName>
        <fullName evidence="3">HTH tetR-type domain-containing protein</fullName>
    </recommendedName>
</protein>
<sequence length="202" mass="23275">MSLSMKKSTDLRAVRTRRWLQDALRKLLKTKPYQKINIGEIVFKAEVARPTFYLHFSSKDELLMSIFDDLFIDFRAALAEEVKKTELDYPLIGKLMFSCARRNAEGLRVLLNAGLDSLVEQRFRIIISETGESIRAAHPIADEAKVLTPYLDDFMSNGIFALLERWIQEDMPIPDEIMGLIIANMTKGVREMLTDDNFKLTR</sequence>
<dbReference type="GO" id="GO:0003677">
    <property type="term" value="F:DNA binding"/>
    <property type="evidence" value="ECO:0007669"/>
    <property type="project" value="UniProtKB-UniRule"/>
</dbReference>
<evidence type="ECO:0000313" key="4">
    <source>
        <dbReference type="EMBL" id="PWQ99590.1"/>
    </source>
</evidence>
<dbReference type="SUPFAM" id="SSF46689">
    <property type="entry name" value="Homeodomain-like"/>
    <property type="match status" value="1"/>
</dbReference>
<reference evidence="4 5" key="1">
    <citation type="submission" date="2018-05" db="EMBL/GenBank/DDBJ databases">
        <title>Leucothrix arctica sp. nov., isolated from Arctic seawater.</title>
        <authorList>
            <person name="Choi A."/>
            <person name="Baek K."/>
        </authorList>
    </citation>
    <scope>NUCLEOTIDE SEQUENCE [LARGE SCALE GENOMIC DNA]</scope>
    <source>
        <strain evidence="4 5">IMCC9719</strain>
    </source>
</reference>
<feature type="DNA-binding region" description="H-T-H motif" evidence="2">
    <location>
        <begin position="37"/>
        <end position="56"/>
    </location>
</feature>
<evidence type="ECO:0000256" key="2">
    <source>
        <dbReference type="PROSITE-ProRule" id="PRU00335"/>
    </source>
</evidence>
<dbReference type="InterPro" id="IPR009057">
    <property type="entry name" value="Homeodomain-like_sf"/>
</dbReference>
<dbReference type="PANTHER" id="PTHR43479:SF11">
    <property type="entry name" value="ACREF_ENVCD OPERON REPRESSOR-RELATED"/>
    <property type="match status" value="1"/>
</dbReference>
<proteinExistence type="predicted"/>
<gene>
    <name evidence="4" type="ORF">DKT75_00535</name>
</gene>
<dbReference type="PANTHER" id="PTHR43479">
    <property type="entry name" value="ACREF/ENVCD OPERON REPRESSOR-RELATED"/>
    <property type="match status" value="1"/>
</dbReference>
<organism evidence="4 5">
    <name type="scientific">Leucothrix arctica</name>
    <dbReference type="NCBI Taxonomy" id="1481894"/>
    <lineage>
        <taxon>Bacteria</taxon>
        <taxon>Pseudomonadati</taxon>
        <taxon>Pseudomonadota</taxon>
        <taxon>Gammaproteobacteria</taxon>
        <taxon>Thiotrichales</taxon>
        <taxon>Thiotrichaceae</taxon>
        <taxon>Leucothrix</taxon>
    </lineage>
</organism>
<keyword evidence="1 2" id="KW-0238">DNA-binding</keyword>
<keyword evidence="5" id="KW-1185">Reference proteome</keyword>
<evidence type="ECO:0000313" key="5">
    <source>
        <dbReference type="Proteomes" id="UP000245506"/>
    </source>
</evidence>
<dbReference type="InterPro" id="IPR050624">
    <property type="entry name" value="HTH-type_Tx_Regulator"/>
</dbReference>
<evidence type="ECO:0000256" key="1">
    <source>
        <dbReference type="ARBA" id="ARBA00023125"/>
    </source>
</evidence>
<evidence type="ECO:0000259" key="3">
    <source>
        <dbReference type="PROSITE" id="PS50977"/>
    </source>
</evidence>
<comment type="caution">
    <text evidence="4">The sequence shown here is derived from an EMBL/GenBank/DDBJ whole genome shotgun (WGS) entry which is preliminary data.</text>
</comment>
<dbReference type="Pfam" id="PF00440">
    <property type="entry name" value="TetR_N"/>
    <property type="match status" value="1"/>
</dbReference>